<evidence type="ECO:0000313" key="3">
    <source>
        <dbReference type="EMBL" id="MCC9643023.1"/>
    </source>
</evidence>
<accession>A0ABS8NHH7</accession>
<keyword evidence="2" id="KW-1133">Transmembrane helix</keyword>
<feature type="transmembrane region" description="Helical" evidence="2">
    <location>
        <begin position="31"/>
        <end position="57"/>
    </location>
</feature>
<organism evidence="3 4">
    <name type="scientific">Rhodopirellula halodulae</name>
    <dbReference type="NCBI Taxonomy" id="2894198"/>
    <lineage>
        <taxon>Bacteria</taxon>
        <taxon>Pseudomonadati</taxon>
        <taxon>Planctomycetota</taxon>
        <taxon>Planctomycetia</taxon>
        <taxon>Pirellulales</taxon>
        <taxon>Pirellulaceae</taxon>
        <taxon>Rhodopirellula</taxon>
    </lineage>
</organism>
<dbReference type="EMBL" id="JAJKFW010000022">
    <property type="protein sequence ID" value="MCC9643023.1"/>
    <property type="molecule type" value="Genomic_DNA"/>
</dbReference>
<feature type="region of interest" description="Disordered" evidence="1">
    <location>
        <begin position="239"/>
        <end position="267"/>
    </location>
</feature>
<evidence type="ECO:0008006" key="5">
    <source>
        <dbReference type="Google" id="ProtNLM"/>
    </source>
</evidence>
<gene>
    <name evidence="3" type="ORF">LOC71_12110</name>
</gene>
<keyword evidence="4" id="KW-1185">Reference proteome</keyword>
<comment type="caution">
    <text evidence="3">The sequence shown here is derived from an EMBL/GenBank/DDBJ whole genome shotgun (WGS) entry which is preliminary data.</text>
</comment>
<proteinExistence type="predicted"/>
<evidence type="ECO:0000256" key="1">
    <source>
        <dbReference type="SAM" id="MobiDB-lite"/>
    </source>
</evidence>
<keyword evidence="2" id="KW-0812">Transmembrane</keyword>
<reference evidence="3" key="1">
    <citation type="submission" date="2021-11" db="EMBL/GenBank/DDBJ databases">
        <title>Genome sequence.</title>
        <authorList>
            <person name="Sun Q."/>
        </authorList>
    </citation>
    <scope>NUCLEOTIDE SEQUENCE</scope>
    <source>
        <strain evidence="3">JC740</strain>
    </source>
</reference>
<evidence type="ECO:0000313" key="4">
    <source>
        <dbReference type="Proteomes" id="UP001430306"/>
    </source>
</evidence>
<name>A0ABS8NHH7_9BACT</name>
<keyword evidence="2" id="KW-0472">Membrane</keyword>
<sequence length="267" mass="29793">MPATAADSASQSSTDPLVALRSSKKRSRRRFFLNAKFWLIVLSTIILGGVLFLIILATGSVQGTEFSPTHFQTRRFSFYEIPLLRWQITPIHRVSNTPETARFLTQSKTLPLPNQAPTVWHLVEVERGASEAAPGDAALLVDHLRLMENSVAVWKQWSVDHPKLAKELWPKIADLANRELYVLMPRILELTRDADDLADWKQSIDRYLASEYVTLIRDMRDAGRDELADALLAEALAEQPDNPELQSLMPDANSSTGDASDGGAETT</sequence>
<dbReference type="RefSeq" id="WP_230273936.1">
    <property type="nucleotide sequence ID" value="NZ_JAJKFW010000022.1"/>
</dbReference>
<protein>
    <recommendedName>
        <fullName evidence="5">Transmembrane protein</fullName>
    </recommendedName>
</protein>
<evidence type="ECO:0000256" key="2">
    <source>
        <dbReference type="SAM" id="Phobius"/>
    </source>
</evidence>
<dbReference type="Proteomes" id="UP001430306">
    <property type="component" value="Unassembled WGS sequence"/>
</dbReference>